<gene>
    <name evidence="2" type="ORF">UC34_22460</name>
</gene>
<evidence type="ECO:0000256" key="1">
    <source>
        <dbReference type="SAM" id="MobiDB-lite"/>
    </source>
</evidence>
<name>A0ABM5T231_9BURK</name>
<reference evidence="3" key="1">
    <citation type="submission" date="2015-02" db="EMBL/GenBank/DDBJ databases">
        <title>Complete Genome Sequencing of Pandoraea vervacti NS15 sp. nov.</title>
        <authorList>
            <person name="Chan K.-G."/>
        </authorList>
    </citation>
    <scope>NUCLEOTIDE SEQUENCE [LARGE SCALE GENOMIC DNA]</scope>
    <source>
        <strain evidence="3">NS15</strain>
    </source>
</reference>
<keyword evidence="3" id="KW-1185">Reference proteome</keyword>
<accession>A0ABM5T231</accession>
<feature type="compositionally biased region" description="Polar residues" evidence="1">
    <location>
        <begin position="14"/>
        <end position="24"/>
    </location>
</feature>
<evidence type="ECO:0008006" key="4">
    <source>
        <dbReference type="Google" id="ProtNLM"/>
    </source>
</evidence>
<dbReference type="Proteomes" id="UP000035085">
    <property type="component" value="Chromosome"/>
</dbReference>
<evidence type="ECO:0000313" key="3">
    <source>
        <dbReference type="Proteomes" id="UP000035085"/>
    </source>
</evidence>
<proteinExistence type="predicted"/>
<dbReference type="EMBL" id="CP010897">
    <property type="protein sequence ID" value="AJP58955.2"/>
    <property type="molecule type" value="Genomic_DNA"/>
</dbReference>
<evidence type="ECO:0000313" key="2">
    <source>
        <dbReference type="EMBL" id="AJP58955.2"/>
    </source>
</evidence>
<organism evidence="2 3">
    <name type="scientific">Pandoraea vervacti</name>
    <dbReference type="NCBI Taxonomy" id="656178"/>
    <lineage>
        <taxon>Bacteria</taxon>
        <taxon>Pseudomonadati</taxon>
        <taxon>Pseudomonadota</taxon>
        <taxon>Betaproteobacteria</taxon>
        <taxon>Burkholderiales</taxon>
        <taxon>Burkholderiaceae</taxon>
        <taxon>Pandoraea</taxon>
    </lineage>
</organism>
<protein>
    <recommendedName>
        <fullName evidence="4">Bacteriocin</fullName>
    </recommendedName>
</protein>
<feature type="region of interest" description="Disordered" evidence="1">
    <location>
        <begin position="1"/>
        <end position="41"/>
    </location>
</feature>
<sequence>MKRDNEQIAETPRMSVSVSGTATPRPTEVTELSDQEISEVSGGVGLRKTSVAAQGLSGYRIAR</sequence>